<dbReference type="Proteomes" id="UP000250086">
    <property type="component" value="Unassembled WGS sequence"/>
</dbReference>
<comment type="similarity">
    <text evidence="1">Belongs to the glutamate:Na(+) symporter (ESS) (TC 2.A.27) family.</text>
</comment>
<evidence type="ECO:0000313" key="4">
    <source>
        <dbReference type="Proteomes" id="UP000250086"/>
    </source>
</evidence>
<proteinExistence type="inferred from homology"/>
<comment type="function">
    <text evidence="1">Catalyzes the sodium-dependent transport of glutamate.</text>
</comment>
<gene>
    <name evidence="1 3" type="primary">gltS</name>
    <name evidence="3" type="ORF">NCTC13093_01877</name>
</gene>
<keyword evidence="1" id="KW-0472">Membrane</keyword>
<feature type="transmembrane region" description="Helical" evidence="1">
    <location>
        <begin position="72"/>
        <end position="89"/>
    </location>
</feature>
<keyword evidence="1" id="KW-1133">Transmembrane helix</keyword>
<feature type="transmembrane region" description="Helical" evidence="1">
    <location>
        <begin position="341"/>
        <end position="361"/>
    </location>
</feature>
<keyword evidence="4" id="KW-1185">Reference proteome</keyword>
<keyword evidence="1" id="KW-0812">Transmembrane</keyword>
<keyword evidence="1" id="KW-0029">Amino-acid transport</keyword>
<feature type="transmembrane region" description="Helical" evidence="1">
    <location>
        <begin position="376"/>
        <end position="402"/>
    </location>
</feature>
<evidence type="ECO:0000313" key="3">
    <source>
        <dbReference type="EMBL" id="SPT70462.1"/>
    </source>
</evidence>
<feature type="transmembrane region" description="Helical" evidence="1">
    <location>
        <begin position="12"/>
        <end position="30"/>
    </location>
</feature>
<keyword evidence="1" id="KW-0406">Ion transport</keyword>
<dbReference type="GO" id="GO:0005886">
    <property type="term" value="C:plasma membrane"/>
    <property type="evidence" value="ECO:0007669"/>
    <property type="project" value="UniProtKB-SubCell"/>
</dbReference>
<feature type="transmembrane region" description="Helical" evidence="1">
    <location>
        <begin position="101"/>
        <end position="126"/>
    </location>
</feature>
<feature type="transmembrane region" description="Helical" evidence="1">
    <location>
        <begin position="309"/>
        <end position="329"/>
    </location>
</feature>
<dbReference type="AlphaFoldDB" id="A0A2X0WVE9"/>
<keyword evidence="1" id="KW-0813">Transport</keyword>
<feature type="transmembrane region" description="Helical" evidence="1">
    <location>
        <begin position="248"/>
        <end position="269"/>
    </location>
</feature>
<keyword evidence="1" id="KW-1003">Cell membrane</keyword>
<dbReference type="NCBIfam" id="TIGR00210">
    <property type="entry name" value="gltS"/>
    <property type="match status" value="1"/>
</dbReference>
<reference evidence="3 4" key="1">
    <citation type="submission" date="2018-06" db="EMBL/GenBank/DDBJ databases">
        <authorList>
            <consortium name="Pathogen Informatics"/>
            <person name="Doyle S."/>
        </authorList>
    </citation>
    <scope>NUCLEOTIDE SEQUENCE [LARGE SCALE GENOMIC DNA]</scope>
    <source>
        <strain evidence="3 4">NCTC13093</strain>
    </source>
</reference>
<dbReference type="PANTHER" id="PTHR36178:SF1">
    <property type="entry name" value="SODIUM_GLUTAMATE SYMPORTER"/>
    <property type="match status" value="1"/>
</dbReference>
<protein>
    <recommendedName>
        <fullName evidence="1 2">Sodium/glutamate symporter</fullName>
    </recommendedName>
</protein>
<keyword evidence="1" id="KW-0739">Sodium transport</keyword>
<feature type="transmembrane region" description="Helical" evidence="1">
    <location>
        <begin position="281"/>
        <end position="303"/>
    </location>
</feature>
<sequence length="405" mass="43465">MEQHITFEYTLGMQETIALAVVLLLLGRFIKNHVYVLKKFFIPAPVVGGIVFSFVTLLGHELNLFQFTFDKILKDLLMLVFFTTIGFVASFKMLMRGGASVIIFLIACIILIFIQNGVGIGLSSLFNLDPLMGLATGSIPLTGGHGTAGAFGPLLEDAGLVGGSTVSIAAATFGLVAGCMIGGPIGKRLLQKYNLAPANRDVENAEYVEGKLTKEQKNIDELLLFKASCYIIMAMGVGHYIIVGFKTVGVTLPVYLGPMVVAAIIRNFLDVTNRQIPLHSINVIGGICLQLFLAIALMSINLWELSALAIPLITILVVQTVVMALYAYFVTFNIMGRDYDAAVIATGHCGFGMGATPNAIANMETFTGANGYSPKAFFVVPIVGSLFIDFFNSTILSVMISVMSS</sequence>
<dbReference type="OrthoDB" id="4921038at2"/>
<feature type="transmembrane region" description="Helical" evidence="1">
    <location>
        <begin position="160"/>
        <end position="183"/>
    </location>
</feature>
<name>A0A2X0WVE9_9GAMM</name>
<feature type="transmembrane region" description="Helical" evidence="1">
    <location>
        <begin position="223"/>
        <end position="242"/>
    </location>
</feature>
<evidence type="ECO:0000256" key="1">
    <source>
        <dbReference type="HAMAP-Rule" id="MF_02062"/>
    </source>
</evidence>
<keyword evidence="1" id="KW-0997">Cell inner membrane</keyword>
<dbReference type="PANTHER" id="PTHR36178">
    <property type="entry name" value="SLR0625 PROTEIN"/>
    <property type="match status" value="1"/>
</dbReference>
<dbReference type="EMBL" id="UAPV01000001">
    <property type="protein sequence ID" value="SPT70462.1"/>
    <property type="molecule type" value="Genomic_DNA"/>
</dbReference>
<keyword evidence="1" id="KW-0769">Symport</keyword>
<accession>A0A2X0WVE9</accession>
<dbReference type="Pfam" id="PF03616">
    <property type="entry name" value="Glt_symporter"/>
    <property type="match status" value="1"/>
</dbReference>
<dbReference type="InterPro" id="IPR004445">
    <property type="entry name" value="GltS"/>
</dbReference>
<dbReference type="RefSeq" id="WP_113744528.1">
    <property type="nucleotide sequence ID" value="NZ_UAPU01000005.1"/>
</dbReference>
<keyword evidence="1" id="KW-0915">Sodium</keyword>
<dbReference type="HAMAP" id="MF_02062">
    <property type="entry name" value="GltS"/>
    <property type="match status" value="1"/>
</dbReference>
<evidence type="ECO:0000256" key="2">
    <source>
        <dbReference type="NCBIfam" id="TIGR00210"/>
    </source>
</evidence>
<dbReference type="GO" id="GO:0015813">
    <property type="term" value="P:L-glutamate transmembrane transport"/>
    <property type="evidence" value="ECO:0007669"/>
    <property type="project" value="UniProtKB-UniRule"/>
</dbReference>
<dbReference type="GO" id="GO:0015501">
    <property type="term" value="F:glutamate:sodium symporter activity"/>
    <property type="evidence" value="ECO:0007669"/>
    <property type="project" value="UniProtKB-UniRule"/>
</dbReference>
<comment type="subcellular location">
    <subcellularLocation>
        <location evidence="1">Cell inner membrane</location>
        <topology evidence="1">Multi-pass membrane protein</topology>
    </subcellularLocation>
</comment>
<organism evidence="3 4">
    <name type="scientific">Anaerobiospirillum thomasii</name>
    <dbReference type="NCBI Taxonomy" id="179995"/>
    <lineage>
        <taxon>Bacteria</taxon>
        <taxon>Pseudomonadati</taxon>
        <taxon>Pseudomonadota</taxon>
        <taxon>Gammaproteobacteria</taxon>
        <taxon>Aeromonadales</taxon>
        <taxon>Succinivibrionaceae</taxon>
        <taxon>Anaerobiospirillum</taxon>
    </lineage>
</organism>
<feature type="transmembrane region" description="Helical" evidence="1">
    <location>
        <begin position="42"/>
        <end position="60"/>
    </location>
</feature>